<evidence type="ECO:0000256" key="10">
    <source>
        <dbReference type="SAM" id="Phobius"/>
    </source>
</evidence>
<feature type="domain" description="EF-hand" evidence="11">
    <location>
        <begin position="293"/>
        <end position="328"/>
    </location>
</feature>
<dbReference type="PROSITE" id="PS00018">
    <property type="entry name" value="EF_HAND_1"/>
    <property type="match status" value="3"/>
</dbReference>
<dbReference type="GO" id="GO:0005796">
    <property type="term" value="C:Golgi lumen"/>
    <property type="evidence" value="ECO:0007669"/>
    <property type="project" value="UniProtKB-SubCell"/>
</dbReference>
<evidence type="ECO:0000256" key="7">
    <source>
        <dbReference type="ARBA" id="ARBA00023769"/>
    </source>
</evidence>
<dbReference type="SUPFAM" id="SSF47473">
    <property type="entry name" value="EF-hand"/>
    <property type="match status" value="2"/>
</dbReference>
<keyword evidence="3" id="KW-0677">Repeat</keyword>
<sequence length="377" mass="44540">MNEIQSVKIQFERTVVMFNRRKLYSIIILIGIIFLSFTALVKSRSIERFNFPKNNENAEKVNFDKKNRLVVDDLKPVDHIDAVRMEQDGDLNKDFKKEIFLGNHESIDNLSEKDKTEKLTEIFHAVDLDKNGQLSLMEMQDWISKKVEEHFLENHEDNERVFKFLDLDNDGFVHWKEFHKQFLMAKGHNEKQVDKHIEEYDTLSIDDEDKDAIVNYKFRWTDADSDPQDNKLTLEEFKEFRHPERSTKMIQRMVDEILDNLDSNKDGRVIEEEFAAVPKGDHHPQFEKVDETWQKERRKEFNDVIDINHDGIVDKDELRKYVDPRNKQHALMEAKNLLQVADNDNNGAVSLEEVIENIDLFFGSKLVDANSALHDEF</sequence>
<dbReference type="GO" id="GO:0017156">
    <property type="term" value="P:calcium-ion regulated exocytosis"/>
    <property type="evidence" value="ECO:0007669"/>
    <property type="project" value="TreeGrafter"/>
</dbReference>
<dbReference type="Proteomes" id="UP000549394">
    <property type="component" value="Unassembled WGS sequence"/>
</dbReference>
<dbReference type="OrthoDB" id="9978834at2759"/>
<feature type="domain" description="EF-hand" evidence="11">
    <location>
        <begin position="153"/>
        <end position="188"/>
    </location>
</feature>
<dbReference type="InterPro" id="IPR002048">
    <property type="entry name" value="EF_hand_dom"/>
</dbReference>
<feature type="domain" description="EF-hand" evidence="11">
    <location>
        <begin position="249"/>
        <end position="284"/>
    </location>
</feature>
<dbReference type="InterPro" id="IPR018247">
    <property type="entry name" value="EF_Hand_1_Ca_BS"/>
</dbReference>
<evidence type="ECO:0000256" key="4">
    <source>
        <dbReference type="ARBA" id="ARBA00022837"/>
    </source>
</evidence>
<evidence type="ECO:0000313" key="13">
    <source>
        <dbReference type="Proteomes" id="UP000549394"/>
    </source>
</evidence>
<keyword evidence="2" id="KW-0732">Signal</keyword>
<dbReference type="SMART" id="SM00054">
    <property type="entry name" value="EFh"/>
    <property type="match status" value="5"/>
</dbReference>
<comment type="caution">
    <text evidence="12">The sequence shown here is derived from an EMBL/GenBank/DDBJ whole genome shotgun (WGS) entry which is preliminary data.</text>
</comment>
<dbReference type="PANTHER" id="PTHR10827">
    <property type="entry name" value="RETICULOCALBIN"/>
    <property type="match status" value="1"/>
</dbReference>
<dbReference type="CDD" id="cd16225">
    <property type="entry name" value="EFh_CREC_cab45"/>
    <property type="match status" value="1"/>
</dbReference>
<dbReference type="AlphaFoldDB" id="A0A7I8VHT1"/>
<keyword evidence="10" id="KW-1133">Transmembrane helix</keyword>
<keyword evidence="10" id="KW-0472">Membrane</keyword>
<name>A0A7I8VHT1_9ANNE</name>
<proteinExistence type="predicted"/>
<feature type="domain" description="EF-hand" evidence="11">
    <location>
        <begin position="329"/>
        <end position="364"/>
    </location>
</feature>
<evidence type="ECO:0000256" key="5">
    <source>
        <dbReference type="ARBA" id="ARBA00023034"/>
    </source>
</evidence>
<evidence type="ECO:0000256" key="9">
    <source>
        <dbReference type="ARBA" id="ARBA00031511"/>
    </source>
</evidence>
<dbReference type="Pfam" id="PF13499">
    <property type="entry name" value="EF-hand_7"/>
    <property type="match status" value="1"/>
</dbReference>
<evidence type="ECO:0000313" key="12">
    <source>
        <dbReference type="EMBL" id="CAD5115752.1"/>
    </source>
</evidence>
<evidence type="ECO:0000256" key="3">
    <source>
        <dbReference type="ARBA" id="ARBA00022737"/>
    </source>
</evidence>
<evidence type="ECO:0000256" key="6">
    <source>
        <dbReference type="ARBA" id="ARBA00023180"/>
    </source>
</evidence>
<organism evidence="12 13">
    <name type="scientific">Dimorphilus gyrociliatus</name>
    <dbReference type="NCBI Taxonomy" id="2664684"/>
    <lineage>
        <taxon>Eukaryota</taxon>
        <taxon>Metazoa</taxon>
        <taxon>Spiralia</taxon>
        <taxon>Lophotrochozoa</taxon>
        <taxon>Annelida</taxon>
        <taxon>Polychaeta</taxon>
        <taxon>Polychaeta incertae sedis</taxon>
        <taxon>Dinophilidae</taxon>
        <taxon>Dimorphilus</taxon>
    </lineage>
</organism>
<dbReference type="GO" id="GO:0005509">
    <property type="term" value="F:calcium ion binding"/>
    <property type="evidence" value="ECO:0007669"/>
    <property type="project" value="InterPro"/>
</dbReference>
<feature type="domain" description="EF-hand" evidence="11">
    <location>
        <begin position="114"/>
        <end position="149"/>
    </location>
</feature>
<evidence type="ECO:0000256" key="2">
    <source>
        <dbReference type="ARBA" id="ARBA00022729"/>
    </source>
</evidence>
<dbReference type="InterPro" id="IPR011992">
    <property type="entry name" value="EF-hand-dom_pair"/>
</dbReference>
<feature type="transmembrane region" description="Helical" evidence="10">
    <location>
        <begin position="23"/>
        <end position="41"/>
    </location>
</feature>
<keyword evidence="10" id="KW-0812">Transmembrane</keyword>
<reference evidence="12 13" key="1">
    <citation type="submission" date="2020-08" db="EMBL/GenBank/DDBJ databases">
        <authorList>
            <person name="Hejnol A."/>
        </authorList>
    </citation>
    <scope>NUCLEOTIDE SEQUENCE [LARGE SCALE GENOMIC DNA]</scope>
</reference>
<comment type="subcellular location">
    <subcellularLocation>
        <location evidence="7">Golgi apparatus lumen</location>
    </subcellularLocation>
</comment>
<keyword evidence="6" id="KW-0325">Glycoprotein</keyword>
<keyword evidence="1" id="KW-0479">Metal-binding</keyword>
<dbReference type="EMBL" id="CAJFCJ010000006">
    <property type="protein sequence ID" value="CAD5115752.1"/>
    <property type="molecule type" value="Genomic_DNA"/>
</dbReference>
<dbReference type="PROSITE" id="PS50222">
    <property type="entry name" value="EF_HAND_2"/>
    <property type="match status" value="5"/>
</dbReference>
<dbReference type="Pfam" id="PF13833">
    <property type="entry name" value="EF-hand_8"/>
    <property type="match status" value="1"/>
</dbReference>
<dbReference type="Gene3D" id="1.10.238.10">
    <property type="entry name" value="EF-hand"/>
    <property type="match status" value="3"/>
</dbReference>
<evidence type="ECO:0000256" key="8">
    <source>
        <dbReference type="ARBA" id="ARBA00023817"/>
    </source>
</evidence>
<keyword evidence="13" id="KW-1185">Reference proteome</keyword>
<evidence type="ECO:0000259" key="11">
    <source>
        <dbReference type="PROSITE" id="PS50222"/>
    </source>
</evidence>
<gene>
    <name evidence="12" type="ORF">DGYR_LOCUS4459</name>
</gene>
<protein>
    <recommendedName>
        <fullName evidence="8">45 kDa calcium-binding protein</fullName>
    </recommendedName>
    <alternativeName>
        <fullName evidence="9">Stromal cell-derived factor 4</fullName>
    </alternativeName>
</protein>
<keyword evidence="5" id="KW-0333">Golgi apparatus</keyword>
<dbReference type="InterPro" id="IPR027240">
    <property type="entry name" value="CAB45_EFh"/>
</dbReference>
<dbReference type="PANTHER" id="PTHR10827:SF98">
    <property type="entry name" value="45 KDA CALCIUM-BINDING PROTEIN"/>
    <property type="match status" value="1"/>
</dbReference>
<keyword evidence="4" id="KW-0106">Calcium</keyword>
<evidence type="ECO:0000256" key="1">
    <source>
        <dbReference type="ARBA" id="ARBA00022723"/>
    </source>
</evidence>
<dbReference type="Pfam" id="PF13202">
    <property type="entry name" value="EF-hand_5"/>
    <property type="match status" value="2"/>
</dbReference>
<dbReference type="GO" id="GO:0005783">
    <property type="term" value="C:endoplasmic reticulum"/>
    <property type="evidence" value="ECO:0007669"/>
    <property type="project" value="TreeGrafter"/>
</dbReference>
<accession>A0A7I8VHT1</accession>